<dbReference type="Gene3D" id="1.10.8.10">
    <property type="entry name" value="DNA helicase RuvA subunit, C-terminal domain"/>
    <property type="match status" value="1"/>
</dbReference>
<organism evidence="8 9">
    <name type="scientific">Candidatus Accumulibacter aalborgensis</name>
    <dbReference type="NCBI Taxonomy" id="1860102"/>
    <lineage>
        <taxon>Bacteria</taxon>
        <taxon>Pseudomonadati</taxon>
        <taxon>Pseudomonadota</taxon>
        <taxon>Betaproteobacteria</taxon>
        <taxon>Candidatus Accumulibacter</taxon>
    </lineage>
</organism>
<reference evidence="8 9" key="1">
    <citation type="submission" date="2016-06" db="EMBL/GenBank/DDBJ databases">
        <authorList>
            <person name="Kjaerup R.B."/>
            <person name="Dalgaard T.S."/>
            <person name="Juul-Madsen H.R."/>
        </authorList>
    </citation>
    <scope>NUCLEOTIDE SEQUENCE [LARGE SCALE GENOMIC DNA]</scope>
    <source>
        <strain evidence="8">3</strain>
    </source>
</reference>
<dbReference type="PANTHER" id="PTHR18895">
    <property type="entry name" value="HEMK METHYLTRANSFERASE"/>
    <property type="match status" value="1"/>
</dbReference>
<dbReference type="NCBIfam" id="TIGR03534">
    <property type="entry name" value="RF_mod_PrmC"/>
    <property type="match status" value="1"/>
</dbReference>
<evidence type="ECO:0000256" key="3">
    <source>
        <dbReference type="ARBA" id="ARBA00022691"/>
    </source>
</evidence>
<dbReference type="Gene3D" id="3.40.50.150">
    <property type="entry name" value="Vaccinia Virus protein VP39"/>
    <property type="match status" value="1"/>
</dbReference>
<sequence>MLRREAMNIGDAWLAARQVVDRLDARLLVEHVAACRHADLITDPRRALSADQFASLDALVRRRAGGEPLAYLLGCAPFHGLDFLVTPDVLIPRPETELLVELALERLQSLPGASVLDLGTGCGAVAVSIGHRCPAALVTAVDLSPAALAVASRNASRHAVDARFLAGDWYAPLGNDRFHLIAANPPYVAHGDPHLLHDGLPFEPQMALTDGVAGGDGLACIRIIVGGAAAHLVPGGWLLIEHGYDQAARVRHLLHREAFSEVASWPDLSGIERVSGGRRPSAG</sequence>
<dbReference type="InterPro" id="IPR019874">
    <property type="entry name" value="RF_methyltr_PrmC"/>
</dbReference>
<comment type="function">
    <text evidence="5">Methylates the class 1 translation termination release factors RF1/PrfA and RF2/PrfB on the glutamine residue of the universally conserved GGQ motif.</text>
</comment>
<evidence type="ECO:0000313" key="8">
    <source>
        <dbReference type="EMBL" id="SBT03544.1"/>
    </source>
</evidence>
<comment type="similarity">
    <text evidence="5">Belongs to the protein N5-glutamine methyltransferase family. PrmC subfamily.</text>
</comment>
<dbReference type="FunFam" id="3.40.50.150:FF:000053">
    <property type="entry name" value="Release factor glutamine methyltransferase"/>
    <property type="match status" value="1"/>
</dbReference>
<evidence type="ECO:0000259" key="7">
    <source>
        <dbReference type="Pfam" id="PF17827"/>
    </source>
</evidence>
<evidence type="ECO:0000256" key="4">
    <source>
        <dbReference type="ARBA" id="ARBA00048391"/>
    </source>
</evidence>
<dbReference type="InterPro" id="IPR004556">
    <property type="entry name" value="HemK-like"/>
</dbReference>
<dbReference type="GO" id="GO:0032259">
    <property type="term" value="P:methylation"/>
    <property type="evidence" value="ECO:0007669"/>
    <property type="project" value="UniProtKB-KW"/>
</dbReference>
<keyword evidence="3 5" id="KW-0949">S-adenosyl-L-methionine</keyword>
<dbReference type="SUPFAM" id="SSF53335">
    <property type="entry name" value="S-adenosyl-L-methionine-dependent methyltransferases"/>
    <property type="match status" value="1"/>
</dbReference>
<evidence type="ECO:0000259" key="6">
    <source>
        <dbReference type="Pfam" id="PF05175"/>
    </source>
</evidence>
<keyword evidence="1 5" id="KW-0489">Methyltransferase</keyword>
<evidence type="ECO:0000256" key="2">
    <source>
        <dbReference type="ARBA" id="ARBA00022679"/>
    </source>
</evidence>
<dbReference type="EMBL" id="FLQX01000009">
    <property type="protein sequence ID" value="SBT03544.1"/>
    <property type="molecule type" value="Genomic_DNA"/>
</dbReference>
<feature type="domain" description="Methyltransferase small" evidence="6">
    <location>
        <begin position="102"/>
        <end position="192"/>
    </location>
</feature>
<dbReference type="NCBIfam" id="TIGR00536">
    <property type="entry name" value="hemK_fam"/>
    <property type="match status" value="1"/>
</dbReference>
<feature type="binding site" evidence="5">
    <location>
        <begin position="119"/>
        <end position="123"/>
    </location>
    <ligand>
        <name>S-adenosyl-L-methionine</name>
        <dbReference type="ChEBI" id="CHEBI:59789"/>
    </ligand>
</feature>
<accession>A0A1A8XEC6</accession>
<dbReference type="AlphaFoldDB" id="A0A1A8XEC6"/>
<dbReference type="GO" id="GO:0003676">
    <property type="term" value="F:nucleic acid binding"/>
    <property type="evidence" value="ECO:0007669"/>
    <property type="project" value="InterPro"/>
</dbReference>
<dbReference type="Pfam" id="PF17827">
    <property type="entry name" value="PrmC_N"/>
    <property type="match status" value="1"/>
</dbReference>
<feature type="binding site" evidence="5">
    <location>
        <position position="169"/>
    </location>
    <ligand>
        <name>S-adenosyl-L-methionine</name>
        <dbReference type="ChEBI" id="CHEBI:59789"/>
    </ligand>
</feature>
<dbReference type="InterPro" id="IPR040758">
    <property type="entry name" value="PrmC_N"/>
</dbReference>
<feature type="binding site" evidence="5">
    <location>
        <position position="142"/>
    </location>
    <ligand>
        <name>S-adenosyl-L-methionine</name>
        <dbReference type="ChEBI" id="CHEBI:59789"/>
    </ligand>
</feature>
<dbReference type="HAMAP" id="MF_02126">
    <property type="entry name" value="RF_methyltr_PrmC"/>
    <property type="match status" value="1"/>
</dbReference>
<evidence type="ECO:0000256" key="5">
    <source>
        <dbReference type="HAMAP-Rule" id="MF_02126"/>
    </source>
</evidence>
<dbReference type="InterPro" id="IPR007848">
    <property type="entry name" value="Small_mtfrase_dom"/>
</dbReference>
<dbReference type="GO" id="GO:0102559">
    <property type="term" value="F:peptide chain release factor N(5)-glutamine methyltransferase activity"/>
    <property type="evidence" value="ECO:0007669"/>
    <property type="project" value="UniProtKB-EC"/>
</dbReference>
<dbReference type="InterPro" id="IPR029063">
    <property type="entry name" value="SAM-dependent_MTases_sf"/>
</dbReference>
<proteinExistence type="inferred from homology"/>
<comment type="catalytic activity">
    <reaction evidence="4 5">
        <text>L-glutaminyl-[peptide chain release factor] + S-adenosyl-L-methionine = N(5)-methyl-L-glutaminyl-[peptide chain release factor] + S-adenosyl-L-homocysteine + H(+)</text>
        <dbReference type="Rhea" id="RHEA:42896"/>
        <dbReference type="Rhea" id="RHEA-COMP:10271"/>
        <dbReference type="Rhea" id="RHEA-COMP:10272"/>
        <dbReference type="ChEBI" id="CHEBI:15378"/>
        <dbReference type="ChEBI" id="CHEBI:30011"/>
        <dbReference type="ChEBI" id="CHEBI:57856"/>
        <dbReference type="ChEBI" id="CHEBI:59789"/>
        <dbReference type="ChEBI" id="CHEBI:61891"/>
        <dbReference type="EC" id="2.1.1.297"/>
    </reaction>
</comment>
<keyword evidence="2 5" id="KW-0808">Transferase</keyword>
<dbReference type="Pfam" id="PF05175">
    <property type="entry name" value="MTS"/>
    <property type="match status" value="1"/>
</dbReference>
<dbReference type="Proteomes" id="UP000199169">
    <property type="component" value="Unassembled WGS sequence"/>
</dbReference>
<dbReference type="PROSITE" id="PS00092">
    <property type="entry name" value="N6_MTASE"/>
    <property type="match status" value="1"/>
</dbReference>
<dbReference type="InterPro" id="IPR050320">
    <property type="entry name" value="N5-glutamine_MTase"/>
</dbReference>
<dbReference type="EC" id="2.1.1.297" evidence="5"/>
<dbReference type="InterPro" id="IPR002052">
    <property type="entry name" value="DNA_methylase_N6_adenine_CS"/>
</dbReference>
<evidence type="ECO:0000313" key="9">
    <source>
        <dbReference type="Proteomes" id="UP000199169"/>
    </source>
</evidence>
<feature type="binding site" evidence="5">
    <location>
        <position position="184"/>
    </location>
    <ligand>
        <name>S-adenosyl-L-methionine</name>
        <dbReference type="ChEBI" id="CHEBI:59789"/>
    </ligand>
</feature>
<gene>
    <name evidence="5 8" type="primary">prmC</name>
    <name evidence="8" type="ORF">ACCAA_1060009</name>
</gene>
<protein>
    <recommendedName>
        <fullName evidence="5">Release factor glutamine methyltransferase</fullName>
        <shortName evidence="5">RF MTase</shortName>
        <ecNumber evidence="5">2.1.1.297</ecNumber>
    </recommendedName>
    <alternativeName>
        <fullName evidence="5">N5-glutamine methyltransferase PrmC</fullName>
    </alternativeName>
    <alternativeName>
        <fullName evidence="5">Protein-(glutamine-N5) MTase PrmC</fullName>
    </alternativeName>
    <alternativeName>
        <fullName evidence="5">Protein-glutamine N-methyltransferase PrmC</fullName>
    </alternativeName>
</protein>
<name>A0A1A8XEC6_9PROT</name>
<dbReference type="PANTHER" id="PTHR18895:SF74">
    <property type="entry name" value="MTRF1L RELEASE FACTOR GLUTAMINE METHYLTRANSFERASE"/>
    <property type="match status" value="1"/>
</dbReference>
<keyword evidence="9" id="KW-1185">Reference proteome</keyword>
<dbReference type="CDD" id="cd02440">
    <property type="entry name" value="AdoMet_MTases"/>
    <property type="match status" value="1"/>
</dbReference>
<evidence type="ECO:0000256" key="1">
    <source>
        <dbReference type="ARBA" id="ARBA00022603"/>
    </source>
</evidence>
<feature type="binding site" evidence="5">
    <location>
        <begin position="184"/>
        <end position="187"/>
    </location>
    <ligand>
        <name>substrate</name>
    </ligand>
</feature>
<dbReference type="STRING" id="1860102.ACCAA_1060009"/>
<feature type="domain" description="Release factor glutamine methyltransferase N-terminal" evidence="7">
    <location>
        <begin position="21"/>
        <end position="74"/>
    </location>
</feature>